<sequence>MSSEKESFIVLGIHNPISAAKYSLPVPESYFAIGMISKGKPVVLTPSLPQYMFHPSGPVHDAPLGTLGPLIQMLQKDEIVVTLYYAPWCTKSREARFEYLKAALYFEGKVRFAAINCWWGEGECRKRYKFLMFPVLMVYHTKLDGYRFSDTFRAEHIVKFVERLMHPVSVVHSKQDVQELVAKHDTVVFGHFNLSCESHIGGYRQFYFASMRIIEKDPFQPIKLAVVTHSDIANQLGMKDYESIVLFRITNTSMEVVKRLSLEGVKSQALAEEINKGPALLLFHVEDPLFDTELLLHLVKDLALLYNHCKLHPLVEMSRQTLVELAHSAIHRYQWLSRSCQALRAGQRAETSQRQIVACCMSTVVPGTNASDRVCSVCCQNLGENSCGQIPQVLSWVWDYTNSTSSSRNHTTSTNSSSRRGPPPLDCRNMQLNYSEAGRLSICCRHNSTHVEGASKQHAYHGLFDHGAQREQGHENFAWRKSSNRRMTDRYVRDHLEEIPRRLCDRLSLERMQKVAPSSPSSLRLDPSLGVSARAGNAFVSLGCSSARPLNFYSIDQHKHWMFSDFLGVKSVPAVVLVDKEREQHFVMKENITFLNTLSFIVDFKLGLLKRHQNSHGFAPSGCGVGNTVCVQELNTSSFHEVVMEENKDVVLLVYAHWCGFCQTFSHTFLSLAQYFSPSNITFASIEVKLVKLKPEDVVLLVYAHWCGFCQTFSHTFLSLAQYFSPSNITFARINGALNDLPWQFTFSSYPVVIIFPAKRKADSVVYSPQLERSLPSLVSFVLRNIEESTRLLHIADVCSHDCKLRNLRESLALQQELSRKHGRLQARLQDIALSQGAPCSDSDSSASFASAGGTSSTLNSIDGEKDSSSVQNKPSKPDLEYQDIYLSLVNWH</sequence>
<dbReference type="EMBL" id="RQTK01000608">
    <property type="protein sequence ID" value="RUS77119.1"/>
    <property type="molecule type" value="Genomic_DNA"/>
</dbReference>
<protein>
    <recommendedName>
        <fullName evidence="2">Thioredoxin domain-containing protein</fullName>
    </recommendedName>
</protein>
<feature type="domain" description="Thioredoxin" evidence="2">
    <location>
        <begin position="631"/>
        <end position="689"/>
    </location>
</feature>
<dbReference type="STRING" id="188477.A0A433T6A5"/>
<dbReference type="OrthoDB" id="1910803at2759"/>
<dbReference type="AlphaFoldDB" id="A0A433T6A5"/>
<dbReference type="CDD" id="cd02981">
    <property type="entry name" value="PDI_b_family"/>
    <property type="match status" value="1"/>
</dbReference>
<proteinExistence type="predicted"/>
<feature type="domain" description="Thioredoxin" evidence="2">
    <location>
        <begin position="694"/>
        <end position="766"/>
    </location>
</feature>
<dbReference type="SUPFAM" id="SSF52833">
    <property type="entry name" value="Thioredoxin-like"/>
    <property type="match status" value="3"/>
</dbReference>
<keyword evidence="4" id="KW-1185">Reference proteome</keyword>
<feature type="domain" description="Thioredoxin" evidence="2">
    <location>
        <begin position="74"/>
        <end position="162"/>
    </location>
</feature>
<dbReference type="InterPro" id="IPR013766">
    <property type="entry name" value="Thioredoxin_domain"/>
</dbReference>
<dbReference type="InterPro" id="IPR052792">
    <property type="entry name" value="Thioredoxin_dom-contain_11"/>
</dbReference>
<gene>
    <name evidence="3" type="ORF">EGW08_015106</name>
</gene>
<dbReference type="Gene3D" id="3.40.30.10">
    <property type="entry name" value="Glutaredoxin"/>
    <property type="match status" value="4"/>
</dbReference>
<dbReference type="PANTHER" id="PTHR46497:SF1">
    <property type="entry name" value="THIOREDOXIN DOMAIN-CONTAINING PROTEIN 11"/>
    <property type="match status" value="1"/>
</dbReference>
<organism evidence="3 4">
    <name type="scientific">Elysia chlorotica</name>
    <name type="common">Eastern emerald elysia</name>
    <name type="synonym">Sea slug</name>
    <dbReference type="NCBI Taxonomy" id="188477"/>
    <lineage>
        <taxon>Eukaryota</taxon>
        <taxon>Metazoa</taxon>
        <taxon>Spiralia</taxon>
        <taxon>Lophotrochozoa</taxon>
        <taxon>Mollusca</taxon>
        <taxon>Gastropoda</taxon>
        <taxon>Heterobranchia</taxon>
        <taxon>Euthyneura</taxon>
        <taxon>Panpulmonata</taxon>
        <taxon>Sacoglossa</taxon>
        <taxon>Placobranchoidea</taxon>
        <taxon>Plakobranchidae</taxon>
        <taxon>Elysia</taxon>
    </lineage>
</organism>
<reference evidence="3 4" key="1">
    <citation type="submission" date="2019-01" db="EMBL/GenBank/DDBJ databases">
        <title>A draft genome assembly of the solar-powered sea slug Elysia chlorotica.</title>
        <authorList>
            <person name="Cai H."/>
            <person name="Li Q."/>
            <person name="Fang X."/>
            <person name="Li J."/>
            <person name="Curtis N.E."/>
            <person name="Altenburger A."/>
            <person name="Shibata T."/>
            <person name="Feng M."/>
            <person name="Maeda T."/>
            <person name="Schwartz J.A."/>
            <person name="Shigenobu S."/>
            <person name="Lundholm N."/>
            <person name="Nishiyama T."/>
            <person name="Yang H."/>
            <person name="Hasebe M."/>
            <person name="Li S."/>
            <person name="Pierce S.K."/>
            <person name="Wang J."/>
        </authorList>
    </citation>
    <scope>NUCLEOTIDE SEQUENCE [LARGE SCALE GENOMIC DNA]</scope>
    <source>
        <strain evidence="3">EC2010</strain>
        <tissue evidence="3">Whole organism of an adult</tissue>
    </source>
</reference>
<evidence type="ECO:0000313" key="3">
    <source>
        <dbReference type="EMBL" id="RUS77119.1"/>
    </source>
</evidence>
<evidence type="ECO:0000313" key="4">
    <source>
        <dbReference type="Proteomes" id="UP000271974"/>
    </source>
</evidence>
<dbReference type="Pfam" id="PF00085">
    <property type="entry name" value="Thioredoxin"/>
    <property type="match status" value="3"/>
</dbReference>
<dbReference type="Proteomes" id="UP000271974">
    <property type="component" value="Unassembled WGS sequence"/>
</dbReference>
<feature type="region of interest" description="Disordered" evidence="1">
    <location>
        <begin position="845"/>
        <end position="878"/>
    </location>
</feature>
<dbReference type="PANTHER" id="PTHR46497">
    <property type="entry name" value="THIOREDOXIN DOMAIN-CONTAINING PROTEIN 11"/>
    <property type="match status" value="1"/>
</dbReference>
<accession>A0A433T6A5</accession>
<dbReference type="InterPro" id="IPR036249">
    <property type="entry name" value="Thioredoxin-like_sf"/>
</dbReference>
<name>A0A433T6A5_ELYCH</name>
<comment type="caution">
    <text evidence="3">The sequence shown here is derived from an EMBL/GenBank/DDBJ whole genome shotgun (WGS) entry which is preliminary data.</text>
</comment>
<evidence type="ECO:0000259" key="2">
    <source>
        <dbReference type="Pfam" id="PF00085"/>
    </source>
</evidence>
<feature type="compositionally biased region" description="Low complexity" evidence="1">
    <location>
        <begin position="845"/>
        <end position="858"/>
    </location>
</feature>
<evidence type="ECO:0000256" key="1">
    <source>
        <dbReference type="SAM" id="MobiDB-lite"/>
    </source>
</evidence>